<proteinExistence type="predicted"/>
<dbReference type="EMBL" id="JACVXA010000058">
    <property type="protein sequence ID" value="MBE3639779.1"/>
    <property type="molecule type" value="Genomic_DNA"/>
</dbReference>
<dbReference type="RefSeq" id="WP_193184798.1">
    <property type="nucleotide sequence ID" value="NZ_JACVXA010000058.1"/>
</dbReference>
<evidence type="ECO:0000313" key="2">
    <source>
        <dbReference type="EMBL" id="MBE3639779.1"/>
    </source>
</evidence>
<dbReference type="Gene3D" id="3.30.2010.10">
    <property type="entry name" value="Metalloproteases ('zincins'), catalytic domain"/>
    <property type="match status" value="1"/>
</dbReference>
<protein>
    <submittedName>
        <fullName evidence="2">M48 family metallopeptidase</fullName>
    </submittedName>
</protein>
<evidence type="ECO:0000313" key="3">
    <source>
        <dbReference type="Proteomes" id="UP000609121"/>
    </source>
</evidence>
<organism evidence="2 3">
    <name type="scientific">Mangrovicoccus algicola</name>
    <dbReference type="NCBI Taxonomy" id="2771008"/>
    <lineage>
        <taxon>Bacteria</taxon>
        <taxon>Pseudomonadati</taxon>
        <taxon>Pseudomonadota</taxon>
        <taxon>Alphaproteobacteria</taxon>
        <taxon>Rhodobacterales</taxon>
        <taxon>Paracoccaceae</taxon>
        <taxon>Mangrovicoccus</taxon>
    </lineage>
</organism>
<comment type="caution">
    <text evidence="2">The sequence shown here is derived from an EMBL/GenBank/DDBJ whole genome shotgun (WGS) entry which is preliminary data.</text>
</comment>
<accession>A0A8J7CWH1</accession>
<feature type="domain" description="YgjP-like metallopeptidase" evidence="1">
    <location>
        <begin position="25"/>
        <end position="218"/>
    </location>
</feature>
<gene>
    <name evidence="2" type="ORF">ICN82_16370</name>
</gene>
<dbReference type="AlphaFoldDB" id="A0A8J7CWH1"/>
<dbReference type="Proteomes" id="UP000609121">
    <property type="component" value="Unassembled WGS sequence"/>
</dbReference>
<reference evidence="2" key="1">
    <citation type="submission" date="2020-09" db="EMBL/GenBank/DDBJ databases">
        <title>A novel bacterium of genus Mangrovicoccus, isolated from South China Sea.</title>
        <authorList>
            <person name="Huang H."/>
            <person name="Mo K."/>
            <person name="Hu Y."/>
        </authorList>
    </citation>
    <scope>NUCLEOTIDE SEQUENCE</scope>
    <source>
        <strain evidence="2">HB182678</strain>
    </source>
</reference>
<dbReference type="InterPro" id="IPR053136">
    <property type="entry name" value="UTP_pyrophosphatase-like"/>
</dbReference>
<dbReference type="PANTHER" id="PTHR30399:SF1">
    <property type="entry name" value="UTP PYROPHOSPHATASE"/>
    <property type="match status" value="1"/>
</dbReference>
<evidence type="ECO:0000259" key="1">
    <source>
        <dbReference type="Pfam" id="PF01863"/>
    </source>
</evidence>
<dbReference type="PANTHER" id="PTHR30399">
    <property type="entry name" value="UNCHARACTERIZED PROTEIN YGJP"/>
    <property type="match status" value="1"/>
</dbReference>
<dbReference type="CDD" id="cd07344">
    <property type="entry name" value="M48_yhfN_like"/>
    <property type="match status" value="1"/>
</dbReference>
<dbReference type="InterPro" id="IPR002725">
    <property type="entry name" value="YgjP-like_metallopeptidase"/>
</dbReference>
<dbReference type="Pfam" id="PF01863">
    <property type="entry name" value="YgjP-like"/>
    <property type="match status" value="1"/>
</dbReference>
<sequence length="233" mass="26366">MSRERLELSGASRIEVELKRSARARRLSLRISRLDGRVTLTAPPHVPAAEARAFLEERGDWVRHHLGNQPPVIRVAPGVRLPVEGAPLTLVAAPVRKAERHGDKLRVGTARAGAQVRSWLTLLARDRLAERCDLYAARLGRSYAELALRDTRSRWGSCSSQGRLMFSWRLIMAPRQILDYVAAHEVAHLAQMNHSAVFWAEVARLHPGYAADRRWLRENGAWLHRYRFDGDGP</sequence>
<name>A0A8J7CWH1_9RHOB</name>
<keyword evidence="3" id="KW-1185">Reference proteome</keyword>